<evidence type="ECO:0000313" key="10">
    <source>
        <dbReference type="EMBL" id="QIW11144.1"/>
    </source>
</evidence>
<dbReference type="InterPro" id="IPR004450">
    <property type="entry name" value="Thr_synthase-like"/>
</dbReference>
<evidence type="ECO:0000313" key="11">
    <source>
        <dbReference type="Proteomes" id="UP000251120"/>
    </source>
</evidence>
<dbReference type="GO" id="GO:0004794">
    <property type="term" value="F:threonine deaminase activity"/>
    <property type="evidence" value="ECO:0007669"/>
    <property type="project" value="TreeGrafter"/>
</dbReference>
<sequence length="598" mass="65668">MYKIIDFYTKEEVFTDSFVFAGEDRPWEIQMNMEMVRNKINKDYFTQASPCLSKYLPFMPIKNPSDFVSLRETATPLIKSKTLSKELGIDLYFKVEGKNPTGSFKDRGSAIDITIARELGAKGIVLASTGNMAASCACYAAAAKMPCFIIVPEGVSMSKLAQVMSYGGKIVQVKGTYNDAAQLAFDIAKSKNFFLAGDYAFRVEGQKTAAFEVIDQLLFQTPDEVIVPIGCGTNMTAYYKGFSEYKDLGFIDTIPKLTGVQSTGADTLARAYKKNQNRIEGLKSANTIATAIAVPYPIDGDKAIEAIYNTGGEASAISDIKMLEAQYMLSTKEGLFVELASASTVAHLLKKHSEGKLQKGSKVVCVLSGEGLKDPSVVLKSAIQPPIIYPTENDFDKLYDSRFFDNKMMLFIDQNQLVFETYPTIEEVRKALETMFGANYDETFTTKVKSLIEKFLAKGKSIYVADIQDIIQDATEMTDAVSQDILDVQSFKVNVEHNQKSKAEVTVNVRDQLYFASSTGVGPVDAVLKALCKACPSDIVYSLTDYKVKIRGQGADAVVYVEMSLEKGGVKSIGKSVSPDIIQASVEAFIDAYNIAYV</sequence>
<dbReference type="EMBL" id="CP043424">
    <property type="protein sequence ID" value="QIW11144.1"/>
    <property type="molecule type" value="Genomic_DNA"/>
</dbReference>
<dbReference type="AlphaFoldDB" id="A0A2Z4XWC1"/>
<dbReference type="EMBL" id="CP021781">
    <property type="protein sequence ID" value="AXA32918.1"/>
    <property type="molecule type" value="Genomic_DNA"/>
</dbReference>
<dbReference type="CDD" id="cd01563">
    <property type="entry name" value="Thr-synth_1"/>
    <property type="match status" value="1"/>
</dbReference>
<feature type="domain" description="2-isopropylmalate synthase LeuA allosteric (dimerisation)" evidence="8">
    <location>
        <begin position="461"/>
        <end position="597"/>
    </location>
</feature>
<dbReference type="InterPro" id="IPR013709">
    <property type="entry name" value="2-isopropylmalate_synth_dimer"/>
</dbReference>
<dbReference type="Proteomes" id="UP000251120">
    <property type="component" value="Chromosome"/>
</dbReference>
<comment type="similarity">
    <text evidence="2">Belongs to the threonine synthase family.</text>
</comment>
<reference evidence="9 11" key="1">
    <citation type="submission" date="2017-06" db="EMBL/GenBank/DDBJ databases">
        <title>Complete genome of Francisella adeliensis.</title>
        <authorList>
            <person name="Vallesi A."/>
            <person name="Sjodin A."/>
        </authorList>
    </citation>
    <scope>NUCLEOTIDE SEQUENCE [LARGE SCALE GENOMIC DNA]</scope>
    <source>
        <strain evidence="9 11">FDC440</strain>
    </source>
</reference>
<accession>A0A2Z4XWC1</accession>
<dbReference type="InterPro" id="IPR036230">
    <property type="entry name" value="LeuA_allosteric_dom_sf"/>
</dbReference>
<keyword evidence="3" id="KW-0808">Transferase</keyword>
<gene>
    <name evidence="9" type="primary">thrC</name>
    <name evidence="9" type="ORF">CDH04_00105</name>
    <name evidence="10" type="ORF">FZC43_00105</name>
</gene>
<proteinExistence type="inferred from homology"/>
<comment type="cofactor">
    <cofactor evidence="1 7">
        <name>pyridoxal 5'-phosphate</name>
        <dbReference type="ChEBI" id="CHEBI:597326"/>
    </cofactor>
</comment>
<dbReference type="SUPFAM" id="SSF110921">
    <property type="entry name" value="2-isopropylmalate synthase LeuA, allosteric (dimerisation) domain"/>
    <property type="match status" value="1"/>
</dbReference>
<evidence type="ECO:0000313" key="9">
    <source>
        <dbReference type="EMBL" id="AXA32918.1"/>
    </source>
</evidence>
<keyword evidence="12" id="KW-1185">Reference proteome</keyword>
<name>A0A2Z4XWC1_9GAMM</name>
<dbReference type="OrthoDB" id="9778118at2"/>
<organism evidence="9 11">
    <name type="scientific">Francisella adeliensis</name>
    <dbReference type="NCBI Taxonomy" id="2007306"/>
    <lineage>
        <taxon>Bacteria</taxon>
        <taxon>Pseudomonadati</taxon>
        <taxon>Pseudomonadota</taxon>
        <taxon>Gammaproteobacteria</taxon>
        <taxon>Thiotrichales</taxon>
        <taxon>Francisellaceae</taxon>
        <taxon>Francisella</taxon>
    </lineage>
</organism>
<dbReference type="GO" id="GO:0003852">
    <property type="term" value="F:2-isopropylmalate synthase activity"/>
    <property type="evidence" value="ECO:0007669"/>
    <property type="project" value="InterPro"/>
</dbReference>
<dbReference type="Proteomes" id="UP000681131">
    <property type="component" value="Chromosome"/>
</dbReference>
<evidence type="ECO:0000256" key="2">
    <source>
        <dbReference type="ARBA" id="ARBA00005517"/>
    </source>
</evidence>
<dbReference type="GO" id="GO:0009088">
    <property type="term" value="P:threonine biosynthetic process"/>
    <property type="evidence" value="ECO:0007669"/>
    <property type="project" value="UniProtKB-UniRule"/>
</dbReference>
<keyword evidence="5 10" id="KW-0456">Lyase</keyword>
<dbReference type="GO" id="GO:0003941">
    <property type="term" value="F:L-serine ammonia-lyase activity"/>
    <property type="evidence" value="ECO:0007669"/>
    <property type="project" value="TreeGrafter"/>
</dbReference>
<dbReference type="PANTHER" id="PTHR48078">
    <property type="entry name" value="THREONINE DEHYDRATASE, MITOCHONDRIAL-RELATED"/>
    <property type="match status" value="1"/>
</dbReference>
<dbReference type="InterPro" id="IPR001926">
    <property type="entry name" value="TrpB-like_PALP"/>
</dbReference>
<evidence type="ECO:0000256" key="5">
    <source>
        <dbReference type="ARBA" id="ARBA00023239"/>
    </source>
</evidence>
<evidence type="ECO:0000259" key="8">
    <source>
        <dbReference type="SMART" id="SM00917"/>
    </source>
</evidence>
<dbReference type="Gene3D" id="3.40.50.1100">
    <property type="match status" value="2"/>
</dbReference>
<dbReference type="KEGG" id="fad:CDH04_00105"/>
<reference evidence="10 12" key="2">
    <citation type="submission" date="2019-08" db="EMBL/GenBank/DDBJ databases">
        <title>Complete genome sequences of Francisella adeliensis (FSC1325 and FSC1326).</title>
        <authorList>
            <person name="Ohrman C."/>
            <person name="Uneklint I."/>
            <person name="Vallesi A."/>
            <person name="Karlsson L."/>
            <person name="Sjodin A."/>
        </authorList>
    </citation>
    <scope>NUCLEOTIDE SEQUENCE [LARGE SCALE GENOMIC DNA]</scope>
    <source>
        <strain evidence="10 12">FSC1325</strain>
    </source>
</reference>
<dbReference type="SUPFAM" id="SSF53686">
    <property type="entry name" value="Tryptophan synthase beta subunit-like PLP-dependent enzymes"/>
    <property type="match status" value="1"/>
</dbReference>
<protein>
    <recommendedName>
        <fullName evidence="6">Threonine synthase</fullName>
        <ecNumber evidence="6">4.2.3.1</ecNumber>
    </recommendedName>
</protein>
<dbReference type="EC" id="4.2.3.1" evidence="6"/>
<dbReference type="NCBIfam" id="TIGR00260">
    <property type="entry name" value="thrC"/>
    <property type="match status" value="1"/>
</dbReference>
<evidence type="ECO:0000313" key="12">
    <source>
        <dbReference type="Proteomes" id="UP000681131"/>
    </source>
</evidence>
<dbReference type="GO" id="GO:0004795">
    <property type="term" value="F:threonine synthase activity"/>
    <property type="evidence" value="ECO:0007669"/>
    <property type="project" value="UniProtKB-UniRule"/>
</dbReference>
<dbReference type="GO" id="GO:0006567">
    <property type="term" value="P:L-threonine catabolic process"/>
    <property type="evidence" value="ECO:0007669"/>
    <property type="project" value="TreeGrafter"/>
</dbReference>
<keyword evidence="4 7" id="KW-0663">Pyridoxal phosphate</keyword>
<dbReference type="GO" id="GO:0006565">
    <property type="term" value="P:L-serine catabolic process"/>
    <property type="evidence" value="ECO:0007669"/>
    <property type="project" value="TreeGrafter"/>
</dbReference>
<dbReference type="InterPro" id="IPR036052">
    <property type="entry name" value="TrpB-like_PALP_sf"/>
</dbReference>
<dbReference type="GO" id="GO:0009098">
    <property type="term" value="P:L-leucine biosynthetic process"/>
    <property type="evidence" value="ECO:0007669"/>
    <property type="project" value="InterPro"/>
</dbReference>
<evidence type="ECO:0000256" key="3">
    <source>
        <dbReference type="ARBA" id="ARBA00022679"/>
    </source>
</evidence>
<evidence type="ECO:0000256" key="7">
    <source>
        <dbReference type="PIRSR" id="PIRSR604450-51"/>
    </source>
</evidence>
<dbReference type="Gene3D" id="3.30.160.270">
    <property type="match status" value="1"/>
</dbReference>
<dbReference type="GO" id="GO:0009097">
    <property type="term" value="P:isoleucine biosynthetic process"/>
    <property type="evidence" value="ECO:0007669"/>
    <property type="project" value="TreeGrafter"/>
</dbReference>
<evidence type="ECO:0000256" key="4">
    <source>
        <dbReference type="ARBA" id="ARBA00022898"/>
    </source>
</evidence>
<dbReference type="Pfam" id="PF00291">
    <property type="entry name" value="PALP"/>
    <property type="match status" value="1"/>
</dbReference>
<evidence type="ECO:0000256" key="6">
    <source>
        <dbReference type="NCBIfam" id="TIGR00260"/>
    </source>
</evidence>
<dbReference type="SMART" id="SM00917">
    <property type="entry name" value="LeuA_dimer"/>
    <property type="match status" value="1"/>
</dbReference>
<dbReference type="PANTHER" id="PTHR48078:SF6">
    <property type="entry name" value="L-THREONINE DEHYDRATASE CATABOLIC TDCB"/>
    <property type="match status" value="1"/>
</dbReference>
<dbReference type="Pfam" id="PF08502">
    <property type="entry name" value="LeuA_dimer"/>
    <property type="match status" value="1"/>
</dbReference>
<dbReference type="InterPro" id="IPR050147">
    <property type="entry name" value="Ser/Thr_Dehydratase"/>
</dbReference>
<evidence type="ECO:0000256" key="1">
    <source>
        <dbReference type="ARBA" id="ARBA00001933"/>
    </source>
</evidence>
<feature type="modified residue" description="N6-(pyridoxal phosphate)lysine" evidence="7">
    <location>
        <position position="105"/>
    </location>
</feature>